<feature type="compositionally biased region" description="Low complexity" evidence="1">
    <location>
        <begin position="102"/>
        <end position="114"/>
    </location>
</feature>
<evidence type="ECO:0000313" key="3">
    <source>
        <dbReference type="Proteomes" id="UP000193642"/>
    </source>
</evidence>
<name>A0A1Y2C6W5_9FUNG</name>
<dbReference type="Proteomes" id="UP000193642">
    <property type="component" value="Unassembled WGS sequence"/>
</dbReference>
<evidence type="ECO:0000256" key="1">
    <source>
        <dbReference type="SAM" id="MobiDB-lite"/>
    </source>
</evidence>
<dbReference type="EMBL" id="MCGO01000028">
    <property type="protein sequence ID" value="ORY42637.1"/>
    <property type="molecule type" value="Genomic_DNA"/>
</dbReference>
<organism evidence="2 3">
    <name type="scientific">Rhizoclosmatium globosum</name>
    <dbReference type="NCBI Taxonomy" id="329046"/>
    <lineage>
        <taxon>Eukaryota</taxon>
        <taxon>Fungi</taxon>
        <taxon>Fungi incertae sedis</taxon>
        <taxon>Chytridiomycota</taxon>
        <taxon>Chytridiomycota incertae sedis</taxon>
        <taxon>Chytridiomycetes</taxon>
        <taxon>Chytridiales</taxon>
        <taxon>Chytriomycetaceae</taxon>
        <taxon>Rhizoclosmatium</taxon>
    </lineage>
</organism>
<evidence type="ECO:0000313" key="2">
    <source>
        <dbReference type="EMBL" id="ORY42637.1"/>
    </source>
</evidence>
<gene>
    <name evidence="2" type="ORF">BCR33DRAFT_301366</name>
</gene>
<dbReference type="AlphaFoldDB" id="A0A1Y2C6W5"/>
<keyword evidence="3" id="KW-1185">Reference proteome</keyword>
<accession>A0A1Y2C6W5</accession>
<reference evidence="2 3" key="1">
    <citation type="submission" date="2016-07" db="EMBL/GenBank/DDBJ databases">
        <title>Pervasive Adenine N6-methylation of Active Genes in Fungi.</title>
        <authorList>
            <consortium name="DOE Joint Genome Institute"/>
            <person name="Mondo S.J."/>
            <person name="Dannebaum R.O."/>
            <person name="Kuo R.C."/>
            <person name="Labutti K."/>
            <person name="Haridas S."/>
            <person name="Kuo A."/>
            <person name="Salamov A."/>
            <person name="Ahrendt S.R."/>
            <person name="Lipzen A."/>
            <person name="Sullivan W."/>
            <person name="Andreopoulos W.B."/>
            <person name="Clum A."/>
            <person name="Lindquist E."/>
            <person name="Daum C."/>
            <person name="Ramamoorthy G.K."/>
            <person name="Gryganskyi A."/>
            <person name="Culley D."/>
            <person name="Magnuson J.K."/>
            <person name="James T.Y."/>
            <person name="O'Malley M.A."/>
            <person name="Stajich J.E."/>
            <person name="Spatafora J.W."/>
            <person name="Visel A."/>
            <person name="Grigoriev I.V."/>
        </authorList>
    </citation>
    <scope>NUCLEOTIDE SEQUENCE [LARGE SCALE GENOMIC DNA]</scope>
    <source>
        <strain evidence="2 3">JEL800</strain>
    </source>
</reference>
<comment type="caution">
    <text evidence="2">The sequence shown here is derived from an EMBL/GenBank/DDBJ whole genome shotgun (WGS) entry which is preliminary data.</text>
</comment>
<feature type="region of interest" description="Disordered" evidence="1">
    <location>
        <begin position="95"/>
        <end position="132"/>
    </location>
</feature>
<protein>
    <submittedName>
        <fullName evidence="2">Uncharacterized protein</fullName>
    </submittedName>
</protein>
<proteinExistence type="predicted"/>
<sequence length="159" mass="17042">MEPGLGTEQISCVICRGKVVVGGLGALCLSYPPQLSSLNRQPVSDNTLSSTPESISNMDSSLGMTGLPSISVQSIALPSYDPSLRSHIPSVCSRLPSTSVQSTLTALPSTSTSPYSRPNGRPNANSVNRLRKSKVLEYKYGEVYKQEQIDVDIPRYPPS</sequence>